<comment type="similarity">
    <text evidence="2">Belongs to the bacterial solute-binding protein 1 family.</text>
</comment>
<dbReference type="Proteomes" id="UP001258945">
    <property type="component" value="Unassembled WGS sequence"/>
</dbReference>
<reference evidence="6 7" key="1">
    <citation type="journal article" date="2019" name="Microb. Pathog.">
        <title>Comparison of VITEK 2, MALDI-TOF MS, 16S rRNA gene sequencing, and whole-genome sequencing for identification of Roseomonas mucosa.</title>
        <authorList>
            <person name="Rudolph W.W."/>
            <person name="Gunzer F."/>
            <person name="Trauth M."/>
            <person name="Bunk B."/>
            <person name="Bigge R."/>
            <person name="Schrottner P."/>
        </authorList>
    </citation>
    <scope>NUCLEOTIDE SEQUENCE [LARGE SCALE GENOMIC DNA]</scope>
    <source>
        <strain evidence="6 7">DSM 103800</strain>
    </source>
</reference>
<evidence type="ECO:0000256" key="4">
    <source>
        <dbReference type="ARBA" id="ARBA00022729"/>
    </source>
</evidence>
<evidence type="ECO:0000256" key="2">
    <source>
        <dbReference type="ARBA" id="ARBA00008520"/>
    </source>
</evidence>
<sequence length="481" mass="52586">MTAASVMEGGEPRRGLGGDGCPEDPARRVMPPREVEERMAELRRPTRRQLLGTGAALGGMGLLGARPSWAQTGINWRKHAGTTIEVSLIKSPRGDILQRYQKEFEDLTGIKVNAEQTPEQQQRQKATIELASGKPSFDVVHLSYHVQKRQFEKGGWLADLTPYVNDRALTPPDLLSDFSEAGLTFARDGKAIGGLPWSVDYWILYWNKELFAQKKIAFPTTFDEMVAAAEALTDPRSRTYGFVARGLRNANTPVWTTFMLGYDMPSVDAKGELRTDTPEAIEAAKLYQKLLSKSGPPGISGFNWAECQSAFLQGRIGMWLDGIGFAPPLEDPEKSRVVGKVGYGLMPKGPKAHAAGTFGDGIGVAAASSKKEAAYLYCQWAVSREMGARLLQTGSGVPFRNSVLTDPEVRKGVKMPGEWVDAVAQSAAVSRLALPVIIPVTEFRDVYGVALTNMISGADPATELKRVTQEFRPVLERSERA</sequence>
<comment type="subcellular location">
    <subcellularLocation>
        <location evidence="1">Periplasm</location>
    </subcellularLocation>
</comment>
<dbReference type="InterPro" id="IPR006311">
    <property type="entry name" value="TAT_signal"/>
</dbReference>
<name>A0ABU3MIG0_9PROT</name>
<gene>
    <name evidence="6" type="ORF">RQ831_17215</name>
</gene>
<evidence type="ECO:0000256" key="5">
    <source>
        <dbReference type="SAM" id="MobiDB-lite"/>
    </source>
</evidence>
<evidence type="ECO:0000256" key="1">
    <source>
        <dbReference type="ARBA" id="ARBA00004418"/>
    </source>
</evidence>
<dbReference type="RefSeq" id="WP_314283629.1">
    <property type="nucleotide sequence ID" value="NZ_JAVVDO010000036.1"/>
</dbReference>
<keyword evidence="3" id="KW-0813">Transport</keyword>
<dbReference type="Gene3D" id="3.40.190.10">
    <property type="entry name" value="Periplasmic binding protein-like II"/>
    <property type="match status" value="2"/>
</dbReference>
<evidence type="ECO:0000313" key="6">
    <source>
        <dbReference type="EMBL" id="MDT8332798.1"/>
    </source>
</evidence>
<keyword evidence="7" id="KW-1185">Reference proteome</keyword>
<feature type="region of interest" description="Disordered" evidence="5">
    <location>
        <begin position="1"/>
        <end position="31"/>
    </location>
</feature>
<dbReference type="CDD" id="cd13585">
    <property type="entry name" value="PBP2_TMBP_like"/>
    <property type="match status" value="1"/>
</dbReference>
<organism evidence="6 7">
    <name type="scientific">Roseomonas gilardii</name>
    <dbReference type="NCBI Taxonomy" id="257708"/>
    <lineage>
        <taxon>Bacteria</taxon>
        <taxon>Pseudomonadati</taxon>
        <taxon>Pseudomonadota</taxon>
        <taxon>Alphaproteobacteria</taxon>
        <taxon>Acetobacterales</taxon>
        <taxon>Roseomonadaceae</taxon>
        <taxon>Roseomonas</taxon>
    </lineage>
</organism>
<protein>
    <submittedName>
        <fullName evidence="6">Sugar ABC transporter substrate-binding protein</fullName>
    </submittedName>
</protein>
<dbReference type="PANTHER" id="PTHR43649:SF34">
    <property type="entry name" value="ABC TRANSPORTER PERIPLASMIC-BINDING PROTEIN YCJN-RELATED"/>
    <property type="match status" value="1"/>
</dbReference>
<keyword evidence="4" id="KW-0732">Signal</keyword>
<proteinExistence type="inferred from homology"/>
<dbReference type="PANTHER" id="PTHR43649">
    <property type="entry name" value="ARABINOSE-BINDING PROTEIN-RELATED"/>
    <property type="match status" value="1"/>
</dbReference>
<dbReference type="InterPro" id="IPR050490">
    <property type="entry name" value="Bact_solute-bd_prot1"/>
</dbReference>
<dbReference type="InterPro" id="IPR006059">
    <property type="entry name" value="SBP"/>
</dbReference>
<dbReference type="SUPFAM" id="SSF53850">
    <property type="entry name" value="Periplasmic binding protein-like II"/>
    <property type="match status" value="1"/>
</dbReference>
<dbReference type="PROSITE" id="PS51318">
    <property type="entry name" value="TAT"/>
    <property type="match status" value="1"/>
</dbReference>
<evidence type="ECO:0000256" key="3">
    <source>
        <dbReference type="ARBA" id="ARBA00022448"/>
    </source>
</evidence>
<evidence type="ECO:0000313" key="7">
    <source>
        <dbReference type="Proteomes" id="UP001258945"/>
    </source>
</evidence>
<dbReference type="Pfam" id="PF01547">
    <property type="entry name" value="SBP_bac_1"/>
    <property type="match status" value="1"/>
</dbReference>
<dbReference type="EMBL" id="JAVVDO010000036">
    <property type="protein sequence ID" value="MDT8332798.1"/>
    <property type="molecule type" value="Genomic_DNA"/>
</dbReference>
<accession>A0ABU3MIG0</accession>
<comment type="caution">
    <text evidence="6">The sequence shown here is derived from an EMBL/GenBank/DDBJ whole genome shotgun (WGS) entry which is preliminary data.</text>
</comment>